<proteinExistence type="predicted"/>
<evidence type="ECO:0000313" key="4">
    <source>
        <dbReference type="Proteomes" id="UP000509458"/>
    </source>
</evidence>
<dbReference type="SUPFAM" id="SSF74653">
    <property type="entry name" value="TolA/TonB C-terminal domain"/>
    <property type="match status" value="1"/>
</dbReference>
<sequence length="144" mass="16189">MNYKNLLFVIYFLSNGTLAAVNYASVELTHLKPTIAETTWLREKQFMPRYPVELAKKGIVGCGVFKVIVDESGLTESIELISSVPKKVISKPATKVIQDWEWTLVKSKTPKREEKLLRLDFCMGGNTEAESISKCKQQAAMACE</sequence>
<evidence type="ECO:0000256" key="1">
    <source>
        <dbReference type="SAM" id="SignalP"/>
    </source>
</evidence>
<dbReference type="GO" id="GO:0055085">
    <property type="term" value="P:transmembrane transport"/>
    <property type="evidence" value="ECO:0007669"/>
    <property type="project" value="InterPro"/>
</dbReference>
<gene>
    <name evidence="3" type="ORF">ALFOR1_10506</name>
</gene>
<dbReference type="Pfam" id="PF03544">
    <property type="entry name" value="TonB_C"/>
    <property type="match status" value="1"/>
</dbReference>
<dbReference type="InterPro" id="IPR037682">
    <property type="entry name" value="TonB_C"/>
</dbReference>
<feature type="chain" id="PRO_5029899652" evidence="1">
    <location>
        <begin position="20"/>
        <end position="144"/>
    </location>
</feature>
<name>A0A6T9Y135_ALTMA</name>
<dbReference type="RefSeq" id="WP_179982246.1">
    <property type="nucleotide sequence ID" value="NZ_LR812090.1"/>
</dbReference>
<dbReference type="AlphaFoldDB" id="A0A6T9Y135"/>
<dbReference type="Proteomes" id="UP000509458">
    <property type="component" value="Chromosome"/>
</dbReference>
<feature type="domain" description="TonB C-terminal" evidence="2">
    <location>
        <begin position="35"/>
        <end position="130"/>
    </location>
</feature>
<organism evidence="3 4">
    <name type="scientific">Alteromonas macleodii</name>
    <name type="common">Pseudoalteromonas macleodii</name>
    <dbReference type="NCBI Taxonomy" id="28108"/>
    <lineage>
        <taxon>Bacteria</taxon>
        <taxon>Pseudomonadati</taxon>
        <taxon>Pseudomonadota</taxon>
        <taxon>Gammaproteobacteria</taxon>
        <taxon>Alteromonadales</taxon>
        <taxon>Alteromonadaceae</taxon>
        <taxon>Alteromonas/Salinimonas group</taxon>
        <taxon>Alteromonas</taxon>
    </lineage>
</organism>
<evidence type="ECO:0000259" key="2">
    <source>
        <dbReference type="PROSITE" id="PS52015"/>
    </source>
</evidence>
<dbReference type="Gene3D" id="3.30.1150.10">
    <property type="match status" value="1"/>
</dbReference>
<feature type="signal peptide" evidence="1">
    <location>
        <begin position="1"/>
        <end position="19"/>
    </location>
</feature>
<dbReference type="PROSITE" id="PS52015">
    <property type="entry name" value="TONB_CTD"/>
    <property type="match status" value="1"/>
</dbReference>
<evidence type="ECO:0000313" key="3">
    <source>
        <dbReference type="EMBL" id="CAB9492541.1"/>
    </source>
</evidence>
<dbReference type="EMBL" id="LR812090">
    <property type="protein sequence ID" value="CAB9492541.1"/>
    <property type="molecule type" value="Genomic_DNA"/>
</dbReference>
<accession>A0A6T9Y135</accession>
<protein>
    <submittedName>
        <fullName evidence="3">TonB protein C-terminal</fullName>
    </submittedName>
</protein>
<keyword evidence="1" id="KW-0732">Signal</keyword>
<reference evidence="3 4" key="1">
    <citation type="submission" date="2020-06" db="EMBL/GenBank/DDBJ databases">
        <authorList>
            <person name="Duchaud E."/>
        </authorList>
    </citation>
    <scope>NUCLEOTIDE SEQUENCE [LARGE SCALE GENOMIC DNA]</scope>
    <source>
        <strain evidence="3">Alteromonas fortis</strain>
    </source>
</reference>